<accession>A0ABY4L9G1</accession>
<feature type="transmembrane region" description="Helical" evidence="2">
    <location>
        <begin position="282"/>
        <end position="303"/>
    </location>
</feature>
<evidence type="ECO:0000313" key="4">
    <source>
        <dbReference type="Proteomes" id="UP000832041"/>
    </source>
</evidence>
<evidence type="ECO:0000256" key="1">
    <source>
        <dbReference type="SAM" id="MobiDB-lite"/>
    </source>
</evidence>
<evidence type="ECO:0000313" key="3">
    <source>
        <dbReference type="EMBL" id="UPT22742.1"/>
    </source>
</evidence>
<evidence type="ECO:0000256" key="2">
    <source>
        <dbReference type="SAM" id="Phobius"/>
    </source>
</evidence>
<gene>
    <name evidence="3" type="ORF">FOF52_18805</name>
</gene>
<dbReference type="EMBL" id="CP051627">
    <property type="protein sequence ID" value="UPT22742.1"/>
    <property type="molecule type" value="Genomic_DNA"/>
</dbReference>
<feature type="compositionally biased region" description="Basic and acidic residues" evidence="1">
    <location>
        <begin position="205"/>
        <end position="227"/>
    </location>
</feature>
<keyword evidence="4" id="KW-1185">Reference proteome</keyword>
<dbReference type="Proteomes" id="UP000832041">
    <property type="component" value="Chromosome"/>
</dbReference>
<keyword evidence="2" id="KW-0472">Membrane</keyword>
<keyword evidence="2" id="KW-0812">Transmembrane</keyword>
<proteinExistence type="predicted"/>
<feature type="region of interest" description="Disordered" evidence="1">
    <location>
        <begin position="205"/>
        <end position="228"/>
    </location>
</feature>
<reference evidence="3 4" key="1">
    <citation type="submission" date="2020-04" db="EMBL/GenBank/DDBJ databases">
        <title>Thermobifida alba genome sequencing and assembly.</title>
        <authorList>
            <person name="Luzics S."/>
            <person name="Horvath B."/>
            <person name="Nagy I."/>
            <person name="Toth A."/>
            <person name="Nagy I."/>
            <person name="Kukolya J."/>
        </authorList>
    </citation>
    <scope>NUCLEOTIDE SEQUENCE [LARGE SCALE GENOMIC DNA]</scope>
    <source>
        <strain evidence="3 4">DSM 43795</strain>
    </source>
</reference>
<dbReference type="RefSeq" id="WP_248591254.1">
    <property type="nucleotide sequence ID" value="NZ_BAABEB010000011.1"/>
</dbReference>
<keyword evidence="2" id="KW-1133">Transmembrane helix</keyword>
<organism evidence="3 4">
    <name type="scientific">Thermobifida alba</name>
    <name type="common">Thermomonospora alba</name>
    <dbReference type="NCBI Taxonomy" id="53522"/>
    <lineage>
        <taxon>Bacteria</taxon>
        <taxon>Bacillati</taxon>
        <taxon>Actinomycetota</taxon>
        <taxon>Actinomycetes</taxon>
        <taxon>Streptosporangiales</taxon>
        <taxon>Nocardiopsidaceae</taxon>
        <taxon>Thermobifida</taxon>
    </lineage>
</organism>
<protein>
    <submittedName>
        <fullName evidence="3">Uncharacterized protein</fullName>
    </submittedName>
</protein>
<name>A0ABY4L9G1_THEAE</name>
<sequence>MESAGYAPEFLKTYDRMRAPFDERRQFDNRRRVSRLVRRRRPWRSLLDDDDPVREQRPAPLLELRAASAEDAGIVTGMLEEHSGNDPVAVLSRCESRGEAAPPHAESTAYEKVRRTEADVAALVDELRRRRGRLIDGPRRRSVRPLEFPRTRSLLDLFAVYGRTYREQYREEDEEYAGLYRDHRNPLVVAEALWRKARESREARKAALEREEKRTGEGQEDGKPERRSLRRISGSVRKALDDVVGLVGKGYTGLYFGTSRLLRLLGAGRTGTGLTFDRFDRWMITPLGLLINFLLGLSLLLGVRNIPTLKGIPSLEASNRSSRCCSCWCWCWCGPCSTWG</sequence>